<evidence type="ECO:0000313" key="4">
    <source>
        <dbReference type="EMBL" id="CAF0717294.1"/>
    </source>
</evidence>
<keyword evidence="3" id="KW-0472">Membrane</keyword>
<dbReference type="Proteomes" id="UP000663879">
    <property type="component" value="Unassembled WGS sequence"/>
</dbReference>
<organism evidence="4 5">
    <name type="scientific">Brachionus calyciflorus</name>
    <dbReference type="NCBI Taxonomy" id="104777"/>
    <lineage>
        <taxon>Eukaryota</taxon>
        <taxon>Metazoa</taxon>
        <taxon>Spiralia</taxon>
        <taxon>Gnathifera</taxon>
        <taxon>Rotifera</taxon>
        <taxon>Eurotatoria</taxon>
        <taxon>Monogononta</taxon>
        <taxon>Pseudotrocha</taxon>
        <taxon>Ploima</taxon>
        <taxon>Brachionidae</taxon>
        <taxon>Brachionus</taxon>
    </lineage>
</organism>
<feature type="region of interest" description="Disordered" evidence="2">
    <location>
        <begin position="1"/>
        <end position="23"/>
    </location>
</feature>
<evidence type="ECO:0000313" key="5">
    <source>
        <dbReference type="Proteomes" id="UP000663879"/>
    </source>
</evidence>
<comment type="caution">
    <text evidence="4">The sequence shown here is derived from an EMBL/GenBank/DDBJ whole genome shotgun (WGS) entry which is preliminary data.</text>
</comment>
<dbReference type="AlphaFoldDB" id="A0A813MF67"/>
<feature type="transmembrane region" description="Helical" evidence="3">
    <location>
        <begin position="387"/>
        <end position="414"/>
    </location>
</feature>
<keyword evidence="3" id="KW-1133">Transmembrane helix</keyword>
<name>A0A813MF67_9BILA</name>
<gene>
    <name evidence="4" type="ORF">OXX778_LOCUS1800</name>
</gene>
<feature type="compositionally biased region" description="Polar residues" evidence="2">
    <location>
        <begin position="1"/>
        <end position="12"/>
    </location>
</feature>
<feature type="compositionally biased region" description="Low complexity" evidence="2">
    <location>
        <begin position="13"/>
        <end position="22"/>
    </location>
</feature>
<dbReference type="Gene3D" id="1.20.140.150">
    <property type="match status" value="1"/>
</dbReference>
<keyword evidence="5" id="KW-1185">Reference proteome</keyword>
<evidence type="ECO:0000256" key="3">
    <source>
        <dbReference type="SAM" id="Phobius"/>
    </source>
</evidence>
<sequence>MTNKDQSRNYLRQQKQQQQQQKPIEKHINIFITDNKIQHHENNKNQKIPENYTTKIVKKSNESNHQHTTTIFAAAAVATAAALTVISIPDNQEKLNNNTKSKNLPSKHISWAQYASQRRSSLQRRKLEISKKLEQATNAAKNNRKDYSQQLQTKPNTEQKMLTENDTNILNGDNQTADLDEISGALMEYLYSHEISDLGQLNPYDNAESYLLKKESMKRKREEKINFVLNHKWDPKWLKMIRSRCCLPFTILALIMLIYTNLSSSWIKFDGVQRAGLWIVCNRSESIDTDHSPVNTNTNNNIVDLNVNNENLTKNVDKKKFSLIHTLQNAKSKVQNRIDICNTEFYLKEDTHVAIICLSMIGILFHAIGLILLIFGLISSVSDRALYFYHSAGECLITSALVAILCLIAFVLVVSSQIERSFKFGFTLYLHFSITLVTFSVSVLLNLDDLVNEYRLWKIKTQDYKNHLI</sequence>
<accession>A0A813MF67</accession>
<reference evidence="4" key="1">
    <citation type="submission" date="2021-02" db="EMBL/GenBank/DDBJ databases">
        <authorList>
            <person name="Nowell W R."/>
        </authorList>
    </citation>
    <scope>NUCLEOTIDE SEQUENCE</scope>
    <source>
        <strain evidence="4">Ploen Becks lab</strain>
    </source>
</reference>
<evidence type="ECO:0000256" key="1">
    <source>
        <dbReference type="SAM" id="Coils"/>
    </source>
</evidence>
<proteinExistence type="predicted"/>
<evidence type="ECO:0000256" key="2">
    <source>
        <dbReference type="SAM" id="MobiDB-lite"/>
    </source>
</evidence>
<keyword evidence="1" id="KW-0175">Coiled coil</keyword>
<feature type="transmembrane region" description="Helical" evidence="3">
    <location>
        <begin position="245"/>
        <end position="262"/>
    </location>
</feature>
<dbReference type="EMBL" id="CAJNOC010000125">
    <property type="protein sequence ID" value="CAF0717294.1"/>
    <property type="molecule type" value="Genomic_DNA"/>
</dbReference>
<keyword evidence="3" id="KW-0812">Transmembrane</keyword>
<feature type="transmembrane region" description="Helical" evidence="3">
    <location>
        <begin position="353"/>
        <end position="375"/>
    </location>
</feature>
<dbReference type="OrthoDB" id="10660719at2759"/>
<feature type="coiled-coil region" evidence="1">
    <location>
        <begin position="119"/>
        <end position="150"/>
    </location>
</feature>
<protein>
    <submittedName>
        <fullName evidence="4">Uncharacterized protein</fullName>
    </submittedName>
</protein>
<feature type="transmembrane region" description="Helical" evidence="3">
    <location>
        <begin position="426"/>
        <end position="447"/>
    </location>
</feature>